<dbReference type="PRINTS" id="PR00625">
    <property type="entry name" value="JDOMAIN"/>
</dbReference>
<dbReference type="SUPFAM" id="SSF68906">
    <property type="entry name" value="SAP domain"/>
    <property type="match status" value="1"/>
</dbReference>
<name>A0A0M0J2P4_9EUKA</name>
<dbReference type="EMBL" id="JWZX01003409">
    <property type="protein sequence ID" value="KOO20824.1"/>
    <property type="molecule type" value="Genomic_DNA"/>
</dbReference>
<keyword evidence="3" id="KW-0346">Stress response</keyword>
<dbReference type="PROSITE" id="PS50076">
    <property type="entry name" value="DNAJ_2"/>
    <property type="match status" value="1"/>
</dbReference>
<dbReference type="OrthoDB" id="10250354at2759"/>
<keyword evidence="1" id="KW-0472">Membrane</keyword>
<protein>
    <submittedName>
        <fullName evidence="3">DNAj heat shock n-terminal domain-containing protein</fullName>
    </submittedName>
</protein>
<keyword evidence="1" id="KW-0812">Transmembrane</keyword>
<dbReference type="Gene3D" id="1.10.287.110">
    <property type="entry name" value="DnaJ domain"/>
    <property type="match status" value="1"/>
</dbReference>
<accession>A0A0M0J2P4</accession>
<organism evidence="3 4">
    <name type="scientific">Chrysochromulina tobinii</name>
    <dbReference type="NCBI Taxonomy" id="1460289"/>
    <lineage>
        <taxon>Eukaryota</taxon>
        <taxon>Haptista</taxon>
        <taxon>Haptophyta</taxon>
        <taxon>Prymnesiophyceae</taxon>
        <taxon>Prymnesiales</taxon>
        <taxon>Chrysochromulinaceae</taxon>
        <taxon>Chrysochromulina</taxon>
    </lineage>
</organism>
<dbReference type="InterPro" id="IPR018253">
    <property type="entry name" value="DnaJ_domain_CS"/>
</dbReference>
<evidence type="ECO:0000256" key="1">
    <source>
        <dbReference type="SAM" id="Phobius"/>
    </source>
</evidence>
<dbReference type="AlphaFoldDB" id="A0A0M0J2P4"/>
<feature type="transmembrane region" description="Helical" evidence="1">
    <location>
        <begin position="16"/>
        <end position="35"/>
    </location>
</feature>
<gene>
    <name evidence="3" type="ORF">Ctob_000016</name>
</gene>
<evidence type="ECO:0000313" key="4">
    <source>
        <dbReference type="Proteomes" id="UP000037460"/>
    </source>
</evidence>
<proteinExistence type="predicted"/>
<keyword evidence="1" id="KW-1133">Transmembrane helix</keyword>
<dbReference type="PANTHER" id="PTHR44094:SF8">
    <property type="entry name" value="DNAJ HEAT SHOCK N-TERMINAL DOMAIN-CONTAINING PROTEIN-RELATED"/>
    <property type="match status" value="1"/>
</dbReference>
<evidence type="ECO:0000259" key="2">
    <source>
        <dbReference type="PROSITE" id="PS50076"/>
    </source>
</evidence>
<dbReference type="CDD" id="cd06257">
    <property type="entry name" value="DnaJ"/>
    <property type="match status" value="1"/>
</dbReference>
<dbReference type="InterPro" id="IPR026894">
    <property type="entry name" value="DnaJ_X"/>
</dbReference>
<dbReference type="SUPFAM" id="SSF46565">
    <property type="entry name" value="Chaperone J-domain"/>
    <property type="match status" value="1"/>
</dbReference>
<dbReference type="Pfam" id="PF14308">
    <property type="entry name" value="DnaJ-X"/>
    <property type="match status" value="1"/>
</dbReference>
<comment type="caution">
    <text evidence="3">The sequence shown here is derived from an EMBL/GenBank/DDBJ whole genome shotgun (WGS) entry which is preliminary data.</text>
</comment>
<dbReference type="SMART" id="SM00271">
    <property type="entry name" value="DnaJ"/>
    <property type="match status" value="1"/>
</dbReference>
<feature type="transmembrane region" description="Helical" evidence="1">
    <location>
        <begin position="47"/>
        <end position="72"/>
    </location>
</feature>
<dbReference type="PROSITE" id="PS00636">
    <property type="entry name" value="DNAJ_1"/>
    <property type="match status" value="1"/>
</dbReference>
<reference evidence="4" key="1">
    <citation type="journal article" date="2015" name="PLoS Genet.">
        <title>Genome Sequence and Transcriptome Analyses of Chrysochromulina tobin: Metabolic Tools for Enhanced Algal Fitness in the Prominent Order Prymnesiales (Haptophyceae).</title>
        <authorList>
            <person name="Hovde B.T."/>
            <person name="Deodato C.R."/>
            <person name="Hunsperger H.M."/>
            <person name="Ryken S.A."/>
            <person name="Yost W."/>
            <person name="Jha R.K."/>
            <person name="Patterson J."/>
            <person name="Monnat R.J. Jr."/>
            <person name="Barlow S.B."/>
            <person name="Starkenburg S.R."/>
            <person name="Cattolico R.A."/>
        </authorList>
    </citation>
    <scope>NUCLEOTIDE SEQUENCE</scope>
    <source>
        <strain evidence="4">CCMP291</strain>
    </source>
</reference>
<dbReference type="InterPro" id="IPR052423">
    <property type="entry name" value="EMIR"/>
</dbReference>
<keyword evidence="4" id="KW-1185">Reference proteome</keyword>
<feature type="domain" description="J" evidence="2">
    <location>
        <begin position="145"/>
        <end position="210"/>
    </location>
</feature>
<sequence>MLPIRKPKHVGEGVTSALGLVTGSVVAGAAGLVILPAKGAMEGGARGFASGLAMGALGAVVLPTMGVVAGSVQVMRGIAQTPFSAAAAMEGKTWDKEKRSWKHYSLPTEEIEVAAAEAEWNAKLAEKRKERQKRKGNGGAVEDRTFYELLGVAPEATAAEIKVAYRTAARRLHPDKNPDDPNANLKFQKLGEAYQVLSNEDARAKYDAKGLDGLKDTQLMDASTMYAMLFGSEQFEDLIGELQIAAMLQQAEASGDPSDVSLKHLGHKQRQREVACAAKLAAKLQPYVDCQQSLVDFEAQVREQAKELATSAFGELLTHTIGAVYVYKASQALKLNLGAAMRQKGHTMQTNTRMLGAILNMIKVARAAHSLKEEDQAKMMHSQMGSFLEGAWYVSVVDVETTPPQPPPKPPSEVALDRETLLVMSMKELRAIMKARGLSTDGLLEKTEFVDAICAHAAEPPP</sequence>
<dbReference type="InterPro" id="IPR001623">
    <property type="entry name" value="DnaJ_domain"/>
</dbReference>
<dbReference type="Proteomes" id="UP000037460">
    <property type="component" value="Unassembled WGS sequence"/>
</dbReference>
<dbReference type="PANTHER" id="PTHR44094">
    <property type="entry name" value="DNAJ HEAT SHOCK N-TERMINAL DOMAIN-CONTAINING PROTEIN"/>
    <property type="match status" value="1"/>
</dbReference>
<dbReference type="Pfam" id="PF00226">
    <property type="entry name" value="DnaJ"/>
    <property type="match status" value="1"/>
</dbReference>
<evidence type="ECO:0000313" key="3">
    <source>
        <dbReference type="EMBL" id="KOO20824.1"/>
    </source>
</evidence>
<dbReference type="InterPro" id="IPR036361">
    <property type="entry name" value="SAP_dom_sf"/>
</dbReference>
<dbReference type="InterPro" id="IPR036869">
    <property type="entry name" value="J_dom_sf"/>
</dbReference>